<dbReference type="SMART" id="SM00317">
    <property type="entry name" value="SET"/>
    <property type="match status" value="1"/>
</dbReference>
<dbReference type="InterPro" id="IPR053209">
    <property type="entry name" value="Gramillin-biosynth_MTr"/>
</dbReference>
<dbReference type="KEGG" id="smo:SELMODRAFT_419510"/>
<dbReference type="InterPro" id="IPR001214">
    <property type="entry name" value="SET_dom"/>
</dbReference>
<sequence>MAPHRSKDPVPVLGPPALGKQKILDLLKFRPIDFAEIQKSLRENAEEAAKVKNGENKVEFSGRSLLGTLSRDAGIIKDGMRVSSAIAERSDGDFVYLLVSNFALSSTTVEEVRMHFPKGARVKIKHPRALCTAKGRVIIEIHNPMYIDFLGIEVPDGLTVEKIWEEASAALEKKDYVRAIHLLTRCIDEEGYKNKVEALSKRCQAWLGLNCYERAFEDAKRAHVVDSTHRHTYLLKGQLFLGLQKFRAALDSFYRSGLADDDTMKRCARLIEQRDTGNYELREFILGKSKAPEVGDYLGPVRMGMAADEEKGRGLFATEEIKAGQLLLVWNAAAVAPREDLPAKLMRKCLTSRKSLFQFLGLDSELAMEMGLFKPTNVLIHDQQQDYIWFDAVPAIAKLCSSYAFQIEDKPESPMGLWTLPALINHSCVPNVSQQMVGTALFVRAARNIRAEEELTLPYMDVKKPLDERMYWTDSRWGFTCKCLRCRVEARLHAQRPEFPCFHARMREAAKRKDRAEALEELRRIAVEVEDQIATLASPVERDWVRTSYYLAYRAGLLERSSDSPAKLSSRVSAYQMMAALHATCPGYGIVREMVALAKSALPSPGMEAISEKSRLLIEKEFLCVLGEQKREFLDVFVDELLKGADFDILRT</sequence>
<dbReference type="SUPFAM" id="SSF48452">
    <property type="entry name" value="TPR-like"/>
    <property type="match status" value="1"/>
</dbReference>
<dbReference type="PROSITE" id="PS50280">
    <property type="entry name" value="SET"/>
    <property type="match status" value="1"/>
</dbReference>
<dbReference type="InterPro" id="IPR046341">
    <property type="entry name" value="SET_dom_sf"/>
</dbReference>
<dbReference type="STRING" id="88036.D8S965"/>
<dbReference type="InParanoid" id="D8S965"/>
<reference evidence="2 3" key="1">
    <citation type="journal article" date="2011" name="Science">
        <title>The Selaginella genome identifies genetic changes associated with the evolution of vascular plants.</title>
        <authorList>
            <person name="Banks J.A."/>
            <person name="Nishiyama T."/>
            <person name="Hasebe M."/>
            <person name="Bowman J.L."/>
            <person name="Gribskov M."/>
            <person name="dePamphilis C."/>
            <person name="Albert V.A."/>
            <person name="Aono N."/>
            <person name="Aoyama T."/>
            <person name="Ambrose B.A."/>
            <person name="Ashton N.W."/>
            <person name="Axtell M.J."/>
            <person name="Barker E."/>
            <person name="Barker M.S."/>
            <person name="Bennetzen J.L."/>
            <person name="Bonawitz N.D."/>
            <person name="Chapple C."/>
            <person name="Cheng C."/>
            <person name="Correa L.G."/>
            <person name="Dacre M."/>
            <person name="DeBarry J."/>
            <person name="Dreyer I."/>
            <person name="Elias M."/>
            <person name="Engstrom E.M."/>
            <person name="Estelle M."/>
            <person name="Feng L."/>
            <person name="Finet C."/>
            <person name="Floyd S.K."/>
            <person name="Frommer W.B."/>
            <person name="Fujita T."/>
            <person name="Gramzow L."/>
            <person name="Gutensohn M."/>
            <person name="Harholt J."/>
            <person name="Hattori M."/>
            <person name="Heyl A."/>
            <person name="Hirai T."/>
            <person name="Hiwatashi Y."/>
            <person name="Ishikawa M."/>
            <person name="Iwata M."/>
            <person name="Karol K.G."/>
            <person name="Koehler B."/>
            <person name="Kolukisaoglu U."/>
            <person name="Kubo M."/>
            <person name="Kurata T."/>
            <person name="Lalonde S."/>
            <person name="Li K."/>
            <person name="Li Y."/>
            <person name="Litt A."/>
            <person name="Lyons E."/>
            <person name="Manning G."/>
            <person name="Maruyama T."/>
            <person name="Michael T.P."/>
            <person name="Mikami K."/>
            <person name="Miyazaki S."/>
            <person name="Morinaga S."/>
            <person name="Murata T."/>
            <person name="Mueller-Roeber B."/>
            <person name="Nelson D.R."/>
            <person name="Obara M."/>
            <person name="Oguri Y."/>
            <person name="Olmstead R.G."/>
            <person name="Onodera N."/>
            <person name="Petersen B.L."/>
            <person name="Pils B."/>
            <person name="Prigge M."/>
            <person name="Rensing S.A."/>
            <person name="Riano-Pachon D.M."/>
            <person name="Roberts A.W."/>
            <person name="Sato Y."/>
            <person name="Scheller H.V."/>
            <person name="Schulz B."/>
            <person name="Schulz C."/>
            <person name="Shakirov E.V."/>
            <person name="Shibagaki N."/>
            <person name="Shinohara N."/>
            <person name="Shippen D.E."/>
            <person name="Soerensen I."/>
            <person name="Sotooka R."/>
            <person name="Sugimoto N."/>
            <person name="Sugita M."/>
            <person name="Sumikawa N."/>
            <person name="Tanurdzic M."/>
            <person name="Theissen G."/>
            <person name="Ulvskov P."/>
            <person name="Wakazuki S."/>
            <person name="Weng J.K."/>
            <person name="Willats W.W."/>
            <person name="Wipf D."/>
            <person name="Wolf P.G."/>
            <person name="Yang L."/>
            <person name="Zimmer A.D."/>
            <person name="Zhu Q."/>
            <person name="Mitros T."/>
            <person name="Hellsten U."/>
            <person name="Loque D."/>
            <person name="Otillar R."/>
            <person name="Salamov A."/>
            <person name="Schmutz J."/>
            <person name="Shapiro H."/>
            <person name="Lindquist E."/>
            <person name="Lucas S."/>
            <person name="Rokhsar D."/>
            <person name="Grigoriev I.V."/>
        </authorList>
    </citation>
    <scope>NUCLEOTIDE SEQUENCE [LARGE SCALE GENOMIC DNA]</scope>
</reference>
<dbReference type="PANTHER" id="PTHR47643">
    <property type="entry name" value="TPR DOMAIN PROTEIN (AFU_ORTHOLOGUE AFUA_5G12710)"/>
    <property type="match status" value="1"/>
</dbReference>
<accession>D8S965</accession>
<feature type="domain" description="SET" evidence="1">
    <location>
        <begin position="301"/>
        <end position="460"/>
    </location>
</feature>
<dbReference type="HOGENOM" id="CLU_028443_0_0_1"/>
<dbReference type="Pfam" id="PF00856">
    <property type="entry name" value="SET"/>
    <property type="match status" value="1"/>
</dbReference>
<protein>
    <recommendedName>
        <fullName evidence="1">SET domain-containing protein</fullName>
    </recommendedName>
</protein>
<dbReference type="InterPro" id="IPR011990">
    <property type="entry name" value="TPR-like_helical_dom_sf"/>
</dbReference>
<dbReference type="eggNOG" id="KOG2084">
    <property type="taxonomic scope" value="Eukaryota"/>
</dbReference>
<keyword evidence="3" id="KW-1185">Reference proteome</keyword>
<gene>
    <name evidence="2" type="ORF">SELMODRAFT_419510</name>
</gene>
<dbReference type="Gene3D" id="2.170.270.10">
    <property type="entry name" value="SET domain"/>
    <property type="match status" value="1"/>
</dbReference>
<name>D8S965_SELML</name>
<organism evidence="3">
    <name type="scientific">Selaginella moellendorffii</name>
    <name type="common">Spikemoss</name>
    <dbReference type="NCBI Taxonomy" id="88036"/>
    <lineage>
        <taxon>Eukaryota</taxon>
        <taxon>Viridiplantae</taxon>
        <taxon>Streptophyta</taxon>
        <taxon>Embryophyta</taxon>
        <taxon>Tracheophyta</taxon>
        <taxon>Lycopodiopsida</taxon>
        <taxon>Selaginellales</taxon>
        <taxon>Selaginellaceae</taxon>
        <taxon>Selaginella</taxon>
    </lineage>
</organism>
<dbReference type="Gene3D" id="1.25.40.10">
    <property type="entry name" value="Tetratricopeptide repeat domain"/>
    <property type="match status" value="1"/>
</dbReference>
<dbReference type="AlphaFoldDB" id="D8S965"/>
<proteinExistence type="predicted"/>
<dbReference type="OMA" id="ACERCIF"/>
<evidence type="ECO:0000313" key="3">
    <source>
        <dbReference type="Proteomes" id="UP000001514"/>
    </source>
</evidence>
<dbReference type="PANTHER" id="PTHR47643:SF2">
    <property type="entry name" value="TPR DOMAIN PROTEIN (AFU_ORTHOLOGUE AFUA_5G12710)"/>
    <property type="match status" value="1"/>
</dbReference>
<dbReference type="Proteomes" id="UP000001514">
    <property type="component" value="Unassembled WGS sequence"/>
</dbReference>
<evidence type="ECO:0000259" key="1">
    <source>
        <dbReference type="PROSITE" id="PS50280"/>
    </source>
</evidence>
<dbReference type="OrthoDB" id="1028014at2759"/>
<dbReference type="Gramene" id="EFJ19147">
    <property type="protein sequence ID" value="EFJ19147"/>
    <property type="gene ID" value="SELMODRAFT_419510"/>
</dbReference>
<dbReference type="EMBL" id="GL377607">
    <property type="protein sequence ID" value="EFJ19147.1"/>
    <property type="molecule type" value="Genomic_DNA"/>
</dbReference>
<dbReference type="SUPFAM" id="SSF82199">
    <property type="entry name" value="SET domain"/>
    <property type="match status" value="1"/>
</dbReference>
<evidence type="ECO:0000313" key="2">
    <source>
        <dbReference type="EMBL" id="EFJ19147.1"/>
    </source>
</evidence>